<sequence>MFSRLLRGCAVAVMVGPPLDGGGSRPWVTAYSGGMPERSFVALCKQIVIQSKEEA</sequence>
<organism evidence="1 2">
    <name type="scientific">Streptomyces thinghirensis</name>
    <dbReference type="NCBI Taxonomy" id="551547"/>
    <lineage>
        <taxon>Bacteria</taxon>
        <taxon>Bacillati</taxon>
        <taxon>Actinomycetota</taxon>
        <taxon>Actinomycetes</taxon>
        <taxon>Kitasatosporales</taxon>
        <taxon>Streptomycetaceae</taxon>
        <taxon>Streptomyces</taxon>
    </lineage>
</organism>
<reference evidence="2" key="1">
    <citation type="journal article" date="2019" name="Int. J. Syst. Evol. Microbiol.">
        <title>The Global Catalogue of Microorganisms (GCM) 10K type strain sequencing project: providing services to taxonomists for standard genome sequencing and annotation.</title>
        <authorList>
            <consortium name="The Broad Institute Genomics Platform"/>
            <consortium name="The Broad Institute Genome Sequencing Center for Infectious Disease"/>
            <person name="Wu L."/>
            <person name="Ma J."/>
        </authorList>
    </citation>
    <scope>NUCLEOTIDE SEQUENCE [LARGE SCALE GENOMIC DNA]</scope>
    <source>
        <strain evidence="2">JCM 18306</strain>
    </source>
</reference>
<proteinExistence type="predicted"/>
<comment type="caution">
    <text evidence="1">The sequence shown here is derived from an EMBL/GenBank/DDBJ whole genome shotgun (WGS) entry which is preliminary data.</text>
</comment>
<evidence type="ECO:0000313" key="1">
    <source>
        <dbReference type="EMBL" id="GAA5211946.1"/>
    </source>
</evidence>
<protein>
    <submittedName>
        <fullName evidence="1">Uncharacterized protein</fullName>
    </submittedName>
</protein>
<dbReference type="Proteomes" id="UP001499878">
    <property type="component" value="Unassembled WGS sequence"/>
</dbReference>
<evidence type="ECO:0000313" key="2">
    <source>
        <dbReference type="Proteomes" id="UP001499878"/>
    </source>
</evidence>
<gene>
    <name evidence="1" type="ORF">GCM10023323_45770</name>
</gene>
<accession>A0ABP9T6L4</accession>
<name>A0ABP9T6L4_9ACTN</name>
<keyword evidence="2" id="KW-1185">Reference proteome</keyword>
<dbReference type="EMBL" id="BAABJR010000011">
    <property type="protein sequence ID" value="GAA5211946.1"/>
    <property type="molecule type" value="Genomic_DNA"/>
</dbReference>